<evidence type="ECO:0000313" key="3">
    <source>
        <dbReference type="EMBL" id="MBD7967540.1"/>
    </source>
</evidence>
<keyword evidence="4" id="KW-1185">Reference proteome</keyword>
<dbReference type="EMBL" id="JACSQL010000002">
    <property type="protein sequence ID" value="MBD7967540.1"/>
    <property type="molecule type" value="Genomic_DNA"/>
</dbReference>
<accession>A0ABR8SVK4</accession>
<dbReference type="Proteomes" id="UP000608071">
    <property type="component" value="Unassembled WGS sequence"/>
</dbReference>
<dbReference type="Pfam" id="PF12836">
    <property type="entry name" value="HHH_3"/>
    <property type="match status" value="1"/>
</dbReference>
<name>A0ABR8SVK4_9BACL</name>
<dbReference type="InterPro" id="IPR010994">
    <property type="entry name" value="RuvA_2-like"/>
</dbReference>
<dbReference type="InterPro" id="IPR003583">
    <property type="entry name" value="Hlx-hairpin-Hlx_DNA-bd_motif"/>
</dbReference>
<feature type="domain" description="Helix-hairpin-helix DNA-binding motif class 1" evidence="2">
    <location>
        <begin position="138"/>
        <end position="157"/>
    </location>
</feature>
<proteinExistence type="predicted"/>
<sequence length="191" mass="20220">MIIVWEVLNTVKKATVLLTIGAFLGSGLILFGGKSDPAPVEWTAINDRAAISVSEPAIETQQEESPADSGKDTLPEILPVVPTVEKEKAVSAEVAAKPAAEETVVPAETAPIEEQAAQSTQSAANTDGKIAVNTASLEELMDLPGIGEKKAQAIIDYRTEHGPFIKPSDLTKVKGIGMKMLEKMSPYVLIN</sequence>
<evidence type="ECO:0000313" key="4">
    <source>
        <dbReference type="Proteomes" id="UP000608071"/>
    </source>
</evidence>
<reference evidence="3 4" key="1">
    <citation type="submission" date="2020-08" db="EMBL/GenBank/DDBJ databases">
        <title>A Genomic Blueprint of the Chicken Gut Microbiome.</title>
        <authorList>
            <person name="Gilroy R."/>
            <person name="Ravi A."/>
            <person name="Getino M."/>
            <person name="Pursley I."/>
            <person name="Horton D.L."/>
            <person name="Alikhan N.-F."/>
            <person name="Baker D."/>
            <person name="Gharbi K."/>
            <person name="Hall N."/>
            <person name="Watson M."/>
            <person name="Adriaenssens E.M."/>
            <person name="Foster-Nyarko E."/>
            <person name="Jarju S."/>
            <person name="Secka A."/>
            <person name="Antonio M."/>
            <person name="Oren A."/>
            <person name="Chaudhuri R."/>
            <person name="La Ragione R.M."/>
            <person name="Hildebrand F."/>
            <person name="Pallen M.J."/>
        </authorList>
    </citation>
    <scope>NUCLEOTIDE SEQUENCE [LARGE SCALE GENOMIC DNA]</scope>
    <source>
        <strain evidence="3 4">Sa2BVA9</strain>
    </source>
</reference>
<organism evidence="3 4">
    <name type="scientific">Paenibacillus gallinarum</name>
    <dbReference type="NCBI Taxonomy" id="2762232"/>
    <lineage>
        <taxon>Bacteria</taxon>
        <taxon>Bacillati</taxon>
        <taxon>Bacillota</taxon>
        <taxon>Bacilli</taxon>
        <taxon>Bacillales</taxon>
        <taxon>Paenibacillaceae</taxon>
        <taxon>Paenibacillus</taxon>
    </lineage>
</organism>
<evidence type="ECO:0000256" key="1">
    <source>
        <dbReference type="SAM" id="MobiDB-lite"/>
    </source>
</evidence>
<dbReference type="NCBIfam" id="TIGR00426">
    <property type="entry name" value="competence protein ComEA helix-hairpin-helix repeat region"/>
    <property type="match status" value="1"/>
</dbReference>
<gene>
    <name evidence="3" type="ORF">H9647_05660</name>
</gene>
<feature type="domain" description="Helix-hairpin-helix DNA-binding motif class 1" evidence="2">
    <location>
        <begin position="168"/>
        <end position="187"/>
    </location>
</feature>
<dbReference type="PANTHER" id="PTHR21180">
    <property type="entry name" value="ENDONUCLEASE/EXONUCLEASE/PHOSPHATASE FAMILY DOMAIN-CONTAINING PROTEIN 1"/>
    <property type="match status" value="1"/>
</dbReference>
<comment type="caution">
    <text evidence="3">The sequence shown here is derived from an EMBL/GenBank/DDBJ whole genome shotgun (WGS) entry which is preliminary data.</text>
</comment>
<dbReference type="SMART" id="SM00278">
    <property type="entry name" value="HhH1"/>
    <property type="match status" value="2"/>
</dbReference>
<dbReference type="SUPFAM" id="SSF47781">
    <property type="entry name" value="RuvA domain 2-like"/>
    <property type="match status" value="1"/>
</dbReference>
<dbReference type="InterPro" id="IPR051675">
    <property type="entry name" value="Endo/Exo/Phosphatase_dom_1"/>
</dbReference>
<dbReference type="Gene3D" id="1.10.150.280">
    <property type="entry name" value="AF1531-like domain"/>
    <property type="match status" value="1"/>
</dbReference>
<dbReference type="InterPro" id="IPR004509">
    <property type="entry name" value="Competence_ComEA_HhH"/>
</dbReference>
<feature type="region of interest" description="Disordered" evidence="1">
    <location>
        <begin position="55"/>
        <end position="74"/>
    </location>
</feature>
<protein>
    <submittedName>
        <fullName evidence="3">Helix-hairpin-helix domain-containing protein</fullName>
    </submittedName>
</protein>
<dbReference type="PANTHER" id="PTHR21180:SF32">
    <property type="entry name" value="ENDONUCLEASE_EXONUCLEASE_PHOSPHATASE FAMILY DOMAIN-CONTAINING PROTEIN 1"/>
    <property type="match status" value="1"/>
</dbReference>
<evidence type="ECO:0000259" key="2">
    <source>
        <dbReference type="SMART" id="SM00278"/>
    </source>
</evidence>